<keyword evidence="3" id="KW-1133">Transmembrane helix</keyword>
<evidence type="ECO:0000256" key="3">
    <source>
        <dbReference type="SAM" id="Phobius"/>
    </source>
</evidence>
<proteinExistence type="predicted"/>
<dbReference type="NCBIfam" id="TIGR02532">
    <property type="entry name" value="IV_pilin_GFxxxE"/>
    <property type="match status" value="1"/>
</dbReference>
<protein>
    <submittedName>
        <fullName evidence="4">Prepilin-type cleavage/methylation domain-containing protein</fullName>
    </submittedName>
</protein>
<dbReference type="Proteomes" id="UP000259030">
    <property type="component" value="Chromosome"/>
</dbReference>
<dbReference type="KEGG" id="dfc:DFI_03320"/>
<dbReference type="AlphaFoldDB" id="A0A221SU27"/>
<keyword evidence="5" id="KW-1185">Reference proteome</keyword>
<dbReference type="EMBL" id="CP021081">
    <property type="protein sequence ID" value="ASN80168.1"/>
    <property type="molecule type" value="Genomic_DNA"/>
</dbReference>
<reference evidence="4 5" key="1">
    <citation type="submission" date="2017-05" db="EMBL/GenBank/DDBJ databases">
        <title>The complete genome sequence of Deinococcus ficus isolated from the rhizosphere of the Ficus religiosa L. in Taiwan.</title>
        <authorList>
            <person name="Wu K.-M."/>
            <person name="Liao T.-L."/>
            <person name="Liu Y.-M."/>
            <person name="Young C.-C."/>
            <person name="Tsai S.-F."/>
        </authorList>
    </citation>
    <scope>NUCLEOTIDE SEQUENCE [LARGE SCALE GENOMIC DNA]</scope>
    <source>
        <strain evidence="4 5">CC-FR2-10</strain>
    </source>
</reference>
<feature type="transmembrane region" description="Helical" evidence="3">
    <location>
        <begin position="12"/>
        <end position="34"/>
    </location>
</feature>
<keyword evidence="2" id="KW-0998">Cell outer membrane</keyword>
<name>A0A221SU27_9DEIO</name>
<evidence type="ECO:0000256" key="2">
    <source>
        <dbReference type="ARBA" id="ARBA00023237"/>
    </source>
</evidence>
<evidence type="ECO:0000313" key="4">
    <source>
        <dbReference type="EMBL" id="ASN80168.1"/>
    </source>
</evidence>
<sequence length="154" mass="16878">MNRVPQQQGFTVVEVLVAMTIVLVVITSLSTLLISSMRTDAASRSRTTVNSVAESWLDRYRANQEPLQATGSVCTGTATTFSCTYPTGHDYGTDAIPSHSLSATDMNARFQAFRSVITGTRLQAGTNRELWQVSVQVRDEARKQTLEAATYVLQ</sequence>
<dbReference type="Pfam" id="PF07963">
    <property type="entry name" value="N_methyl"/>
    <property type="match status" value="1"/>
</dbReference>
<gene>
    <name evidence="4" type="ORF">DFI_03320</name>
</gene>
<keyword evidence="3" id="KW-0812">Transmembrane</keyword>
<dbReference type="InterPro" id="IPR012902">
    <property type="entry name" value="N_methyl_site"/>
</dbReference>
<accession>A0A221SU27</accession>
<dbReference type="GO" id="GO:0009279">
    <property type="term" value="C:cell outer membrane"/>
    <property type="evidence" value="ECO:0007669"/>
    <property type="project" value="UniProtKB-SubCell"/>
</dbReference>
<organism evidence="4 5">
    <name type="scientific">Deinococcus ficus</name>
    <dbReference type="NCBI Taxonomy" id="317577"/>
    <lineage>
        <taxon>Bacteria</taxon>
        <taxon>Thermotogati</taxon>
        <taxon>Deinococcota</taxon>
        <taxon>Deinococci</taxon>
        <taxon>Deinococcales</taxon>
        <taxon>Deinococcaceae</taxon>
        <taxon>Deinococcus</taxon>
    </lineage>
</organism>
<comment type="subcellular location">
    <subcellularLocation>
        <location evidence="1">Cell outer membrane</location>
    </subcellularLocation>
</comment>
<keyword evidence="3" id="KW-0472">Membrane</keyword>
<evidence type="ECO:0000256" key="1">
    <source>
        <dbReference type="ARBA" id="ARBA00004442"/>
    </source>
</evidence>
<evidence type="ECO:0000313" key="5">
    <source>
        <dbReference type="Proteomes" id="UP000259030"/>
    </source>
</evidence>